<evidence type="ECO:0000259" key="10">
    <source>
        <dbReference type="PROSITE" id="PS50109"/>
    </source>
</evidence>
<evidence type="ECO:0000256" key="1">
    <source>
        <dbReference type="ARBA" id="ARBA00000085"/>
    </source>
</evidence>
<dbReference type="SUPFAM" id="SSF55874">
    <property type="entry name" value="ATPase domain of HSP90 chaperone/DNA topoisomerase II/histidine kinase"/>
    <property type="match status" value="1"/>
</dbReference>
<comment type="caution">
    <text evidence="11">The sequence shown here is derived from an EMBL/GenBank/DDBJ whole genome shotgun (WGS) entry which is preliminary data.</text>
</comment>
<evidence type="ECO:0000313" key="12">
    <source>
        <dbReference type="Proteomes" id="UP001501757"/>
    </source>
</evidence>
<keyword evidence="5" id="KW-0547">Nucleotide-binding</keyword>
<keyword evidence="9" id="KW-0812">Transmembrane</keyword>
<evidence type="ECO:0000256" key="9">
    <source>
        <dbReference type="SAM" id="Phobius"/>
    </source>
</evidence>
<dbReference type="SMART" id="SM00387">
    <property type="entry name" value="HATPase_c"/>
    <property type="match status" value="1"/>
</dbReference>
<evidence type="ECO:0000256" key="5">
    <source>
        <dbReference type="ARBA" id="ARBA00022741"/>
    </source>
</evidence>
<feature type="domain" description="Histidine kinase" evidence="10">
    <location>
        <begin position="228"/>
        <end position="428"/>
    </location>
</feature>
<dbReference type="RefSeq" id="WP_343843350.1">
    <property type="nucleotide sequence ID" value="NZ_BAAAEI010000006.1"/>
</dbReference>
<keyword evidence="9" id="KW-0472">Membrane</keyword>
<evidence type="ECO:0000256" key="3">
    <source>
        <dbReference type="ARBA" id="ARBA00022553"/>
    </source>
</evidence>
<dbReference type="EMBL" id="BAAAEI010000006">
    <property type="protein sequence ID" value="GAA0350626.1"/>
    <property type="molecule type" value="Genomic_DNA"/>
</dbReference>
<dbReference type="PRINTS" id="PR00344">
    <property type="entry name" value="BCTRLSENSOR"/>
</dbReference>
<gene>
    <name evidence="11" type="ORF">GCM10009092_13770</name>
</gene>
<dbReference type="Pfam" id="PF00512">
    <property type="entry name" value="HisKA"/>
    <property type="match status" value="1"/>
</dbReference>
<dbReference type="PANTHER" id="PTHR43065">
    <property type="entry name" value="SENSOR HISTIDINE KINASE"/>
    <property type="match status" value="1"/>
</dbReference>
<keyword evidence="12" id="KW-1185">Reference proteome</keyword>
<dbReference type="InterPro" id="IPR005467">
    <property type="entry name" value="His_kinase_dom"/>
</dbReference>
<dbReference type="EC" id="2.7.13.3" evidence="2"/>
<keyword evidence="6" id="KW-0418">Kinase</keyword>
<evidence type="ECO:0000256" key="4">
    <source>
        <dbReference type="ARBA" id="ARBA00022679"/>
    </source>
</evidence>
<keyword evidence="3" id="KW-0597">Phosphoprotein</keyword>
<keyword evidence="4" id="KW-0808">Transferase</keyword>
<evidence type="ECO:0000256" key="6">
    <source>
        <dbReference type="ARBA" id="ARBA00022777"/>
    </source>
</evidence>
<dbReference type="InterPro" id="IPR036097">
    <property type="entry name" value="HisK_dim/P_sf"/>
</dbReference>
<dbReference type="Proteomes" id="UP001501757">
    <property type="component" value="Unassembled WGS sequence"/>
</dbReference>
<keyword evidence="8" id="KW-0902">Two-component regulatory system</keyword>
<dbReference type="Gene3D" id="3.30.565.10">
    <property type="entry name" value="Histidine kinase-like ATPase, C-terminal domain"/>
    <property type="match status" value="1"/>
</dbReference>
<dbReference type="Pfam" id="PF02518">
    <property type="entry name" value="HATPase_c"/>
    <property type="match status" value="1"/>
</dbReference>
<organism evidence="11 12">
    <name type="scientific">Bowmanella denitrificans</name>
    <dbReference type="NCBI Taxonomy" id="366582"/>
    <lineage>
        <taxon>Bacteria</taxon>
        <taxon>Pseudomonadati</taxon>
        <taxon>Pseudomonadota</taxon>
        <taxon>Gammaproteobacteria</taxon>
        <taxon>Alteromonadales</taxon>
        <taxon>Alteromonadaceae</taxon>
        <taxon>Bowmanella</taxon>
    </lineage>
</organism>
<evidence type="ECO:0000256" key="8">
    <source>
        <dbReference type="ARBA" id="ARBA00023012"/>
    </source>
</evidence>
<feature type="transmembrane region" description="Helical" evidence="9">
    <location>
        <begin position="12"/>
        <end position="33"/>
    </location>
</feature>
<evidence type="ECO:0000256" key="2">
    <source>
        <dbReference type="ARBA" id="ARBA00012438"/>
    </source>
</evidence>
<dbReference type="SUPFAM" id="SSF47384">
    <property type="entry name" value="Homodimeric domain of signal transducing histidine kinase"/>
    <property type="match status" value="1"/>
</dbReference>
<keyword evidence="7 11" id="KW-0067">ATP-binding</keyword>
<comment type="catalytic activity">
    <reaction evidence="1">
        <text>ATP + protein L-histidine = ADP + protein N-phospho-L-histidine.</text>
        <dbReference type="EC" id="2.7.13.3"/>
    </reaction>
</comment>
<name>A0ABN0WYU0_9ALTE</name>
<dbReference type="CDD" id="cd00075">
    <property type="entry name" value="HATPase"/>
    <property type="match status" value="1"/>
</dbReference>
<dbReference type="PANTHER" id="PTHR43065:SF46">
    <property type="entry name" value="C4-DICARBOXYLATE TRANSPORT SENSOR PROTEIN DCTB"/>
    <property type="match status" value="1"/>
</dbReference>
<dbReference type="SMART" id="SM00388">
    <property type="entry name" value="HisKA"/>
    <property type="match status" value="1"/>
</dbReference>
<dbReference type="InterPro" id="IPR004358">
    <property type="entry name" value="Sig_transdc_His_kin-like_C"/>
</dbReference>
<reference evidence="11 12" key="1">
    <citation type="journal article" date="2019" name="Int. J. Syst. Evol. Microbiol.">
        <title>The Global Catalogue of Microorganisms (GCM) 10K type strain sequencing project: providing services to taxonomists for standard genome sequencing and annotation.</title>
        <authorList>
            <consortium name="The Broad Institute Genomics Platform"/>
            <consortium name="The Broad Institute Genome Sequencing Center for Infectious Disease"/>
            <person name="Wu L."/>
            <person name="Ma J."/>
        </authorList>
    </citation>
    <scope>NUCLEOTIDE SEQUENCE [LARGE SCALE GENOMIC DNA]</scope>
    <source>
        <strain evidence="11 12">JCM 13378</strain>
    </source>
</reference>
<proteinExistence type="predicted"/>
<dbReference type="PROSITE" id="PS50109">
    <property type="entry name" value="HIS_KIN"/>
    <property type="match status" value="1"/>
</dbReference>
<dbReference type="InterPro" id="IPR003661">
    <property type="entry name" value="HisK_dim/P_dom"/>
</dbReference>
<dbReference type="CDD" id="cd00082">
    <property type="entry name" value="HisKA"/>
    <property type="match status" value="1"/>
</dbReference>
<evidence type="ECO:0000256" key="7">
    <source>
        <dbReference type="ARBA" id="ARBA00022840"/>
    </source>
</evidence>
<accession>A0ABN0WYU0</accession>
<feature type="transmembrane region" description="Helical" evidence="9">
    <location>
        <begin position="39"/>
        <end position="58"/>
    </location>
</feature>
<dbReference type="InterPro" id="IPR003594">
    <property type="entry name" value="HATPase_dom"/>
</dbReference>
<dbReference type="InterPro" id="IPR036890">
    <property type="entry name" value="HATPase_C_sf"/>
</dbReference>
<dbReference type="GO" id="GO:0005524">
    <property type="term" value="F:ATP binding"/>
    <property type="evidence" value="ECO:0007669"/>
    <property type="project" value="UniProtKB-KW"/>
</dbReference>
<sequence>MLTVNSLERLIGIFLLMVNLLILGLSVACLWLLHSSGLMLATLLVLLLPAQLLVSLWLNKKLLCPYARILDALESMKVDDYSLQVRPVYCRGVVGRVFDEIGAFSAALRQKKRLFDAKNLLVHSLIKQLDSPVLLLDEERKLVHGNQALSRWLGKDWRLVRLSKAKSLGLVQSASGWLIADKQQARQFNIRSSFYKDETGEHQLLIFTDISHELREMQIHSWQQIVRVLSHEIKNSLTPIKSLAQTLAEFSTHQVQKDMLEVINQRSQKLTEFVGRYSQLSRQYAIHPQHIDLAGMLGSVIAMYSDITFKLQLDSTQVVADPILLEQVLINLITNARQAIAESTGEGVIKVHCHSASNSVLISLSDNGVGIQNLDNVFVPFYTTKQGGQGIGLLLSRQIIEQHGGQLTLENNADGVGAVALIRLPVGC</sequence>
<dbReference type="Gene3D" id="1.10.287.130">
    <property type="match status" value="1"/>
</dbReference>
<protein>
    <recommendedName>
        <fullName evidence="2">histidine kinase</fullName>
        <ecNumber evidence="2">2.7.13.3</ecNumber>
    </recommendedName>
</protein>
<keyword evidence="9" id="KW-1133">Transmembrane helix</keyword>
<evidence type="ECO:0000313" key="11">
    <source>
        <dbReference type="EMBL" id="GAA0350626.1"/>
    </source>
</evidence>